<comment type="similarity">
    <text evidence="1 5">Belongs to the HypA/HybF family.</text>
</comment>
<dbReference type="NCBIfam" id="TIGR00100">
    <property type="entry name" value="hypA"/>
    <property type="match status" value="1"/>
</dbReference>
<dbReference type="GO" id="GO:0008270">
    <property type="term" value="F:zinc ion binding"/>
    <property type="evidence" value="ECO:0007669"/>
    <property type="project" value="UniProtKB-UniRule"/>
</dbReference>
<keyword evidence="7" id="KW-1185">Reference proteome</keyword>
<keyword evidence="3 5" id="KW-0479">Metal-binding</keyword>
<feature type="binding site" evidence="5">
    <location>
        <position position="94"/>
    </location>
    <ligand>
        <name>Zn(2+)</name>
        <dbReference type="ChEBI" id="CHEBI:29105"/>
    </ligand>
</feature>
<reference evidence="7" key="1">
    <citation type="submission" date="2017-11" db="EMBL/GenBank/DDBJ databases">
        <authorList>
            <person name="Watanabe M."/>
            <person name="Kojima H."/>
        </authorList>
    </citation>
    <scope>NUCLEOTIDE SEQUENCE [LARGE SCALE GENOMIC DNA]</scope>
    <source>
        <strain evidence="7">Tokyo 01</strain>
    </source>
</reference>
<feature type="binding site" evidence="5">
    <location>
        <position position="74"/>
    </location>
    <ligand>
        <name>Zn(2+)</name>
        <dbReference type="ChEBI" id="CHEBI:29105"/>
    </ligand>
</feature>
<reference evidence="7" key="2">
    <citation type="submission" date="2019-01" db="EMBL/GenBank/DDBJ databases">
        <title>Genome sequence of Desulfonema ishimotonii strain Tokyo 01.</title>
        <authorList>
            <person name="Fukui M."/>
        </authorList>
    </citation>
    <scope>NUCLEOTIDE SEQUENCE [LARGE SCALE GENOMIC DNA]</scope>
    <source>
        <strain evidence="7">Tokyo 01</strain>
    </source>
</reference>
<feature type="binding site" evidence="5">
    <location>
        <position position="77"/>
    </location>
    <ligand>
        <name>Zn(2+)</name>
        <dbReference type="ChEBI" id="CHEBI:29105"/>
    </ligand>
</feature>
<dbReference type="PIRSF" id="PIRSF004761">
    <property type="entry name" value="Hydrgn_mat_HypA"/>
    <property type="match status" value="1"/>
</dbReference>
<evidence type="ECO:0000313" key="6">
    <source>
        <dbReference type="EMBL" id="GBC62448.1"/>
    </source>
</evidence>
<dbReference type="RefSeq" id="WP_124329613.1">
    <property type="nucleotide sequence ID" value="NZ_BEXT01000001.1"/>
</dbReference>
<comment type="caution">
    <text evidence="6">The sequence shown here is derived from an EMBL/GenBank/DDBJ whole genome shotgun (WGS) entry which is preliminary data.</text>
</comment>
<dbReference type="PROSITE" id="PS01249">
    <property type="entry name" value="HYPA"/>
    <property type="match status" value="1"/>
</dbReference>
<dbReference type="GO" id="GO:0051604">
    <property type="term" value="P:protein maturation"/>
    <property type="evidence" value="ECO:0007669"/>
    <property type="project" value="InterPro"/>
</dbReference>
<dbReference type="InterPro" id="IPR000688">
    <property type="entry name" value="HypA/HybF"/>
</dbReference>
<keyword evidence="4 5" id="KW-0862">Zinc</keyword>
<dbReference type="OrthoDB" id="9800361at2"/>
<dbReference type="EMBL" id="BEXT01000001">
    <property type="protein sequence ID" value="GBC62448.1"/>
    <property type="molecule type" value="Genomic_DNA"/>
</dbReference>
<evidence type="ECO:0000256" key="4">
    <source>
        <dbReference type="ARBA" id="ARBA00022833"/>
    </source>
</evidence>
<dbReference type="Gene3D" id="3.30.2320.80">
    <property type="match status" value="1"/>
</dbReference>
<accession>A0A401FZR0</accession>
<dbReference type="InterPro" id="IPR020538">
    <property type="entry name" value="Hydgase_Ni_incorp_HypA/HybF_CS"/>
</dbReference>
<proteinExistence type="inferred from homology"/>
<dbReference type="Pfam" id="PF01155">
    <property type="entry name" value="HypA"/>
    <property type="match status" value="1"/>
</dbReference>
<feature type="binding site" evidence="5">
    <location>
        <position position="2"/>
    </location>
    <ligand>
        <name>Ni(2+)</name>
        <dbReference type="ChEBI" id="CHEBI:49786"/>
    </ligand>
</feature>
<name>A0A401FZR0_9BACT</name>
<dbReference type="GO" id="GO:0016151">
    <property type="term" value="F:nickel cation binding"/>
    <property type="evidence" value="ECO:0007669"/>
    <property type="project" value="UniProtKB-UniRule"/>
</dbReference>
<keyword evidence="2 5" id="KW-0533">Nickel</keyword>
<dbReference type="PANTHER" id="PTHR34535">
    <property type="entry name" value="HYDROGENASE MATURATION FACTOR HYPA"/>
    <property type="match status" value="1"/>
</dbReference>
<evidence type="ECO:0000256" key="2">
    <source>
        <dbReference type="ARBA" id="ARBA00022596"/>
    </source>
</evidence>
<comment type="function">
    <text evidence="5">Involved in the maturation of [NiFe] hydrogenases. Required for nickel insertion into the metal center of the hydrogenase.</text>
</comment>
<protein>
    <recommendedName>
        <fullName evidence="5">Hydrogenase maturation factor HypA</fullName>
    </recommendedName>
</protein>
<dbReference type="AlphaFoldDB" id="A0A401FZR0"/>
<gene>
    <name evidence="5" type="primary">hypA</name>
    <name evidence="6" type="ORF">DENIS_3420</name>
</gene>
<dbReference type="HAMAP" id="MF_00213">
    <property type="entry name" value="HypA_HybF"/>
    <property type="match status" value="1"/>
</dbReference>
<dbReference type="PANTHER" id="PTHR34535:SF3">
    <property type="entry name" value="HYDROGENASE MATURATION FACTOR HYPA"/>
    <property type="match status" value="1"/>
</dbReference>
<feature type="binding site" evidence="5">
    <location>
        <position position="91"/>
    </location>
    <ligand>
        <name>Zn(2+)</name>
        <dbReference type="ChEBI" id="CHEBI:29105"/>
    </ligand>
</feature>
<evidence type="ECO:0000256" key="1">
    <source>
        <dbReference type="ARBA" id="ARBA00010748"/>
    </source>
</evidence>
<organism evidence="6 7">
    <name type="scientific">Desulfonema ishimotonii</name>
    <dbReference type="NCBI Taxonomy" id="45657"/>
    <lineage>
        <taxon>Bacteria</taxon>
        <taxon>Pseudomonadati</taxon>
        <taxon>Thermodesulfobacteriota</taxon>
        <taxon>Desulfobacteria</taxon>
        <taxon>Desulfobacterales</taxon>
        <taxon>Desulfococcaceae</taxon>
        <taxon>Desulfonema</taxon>
    </lineage>
</organism>
<evidence type="ECO:0000256" key="3">
    <source>
        <dbReference type="ARBA" id="ARBA00022723"/>
    </source>
</evidence>
<evidence type="ECO:0000256" key="5">
    <source>
        <dbReference type="HAMAP-Rule" id="MF_00213"/>
    </source>
</evidence>
<evidence type="ECO:0000313" key="7">
    <source>
        <dbReference type="Proteomes" id="UP000288096"/>
    </source>
</evidence>
<sequence>MHEMGIAMQVLEIAKASIPEEMGDAQVEQVNLKVGKLAAVVPDSLRFCFEVISRDTTFAGATLNIEEVPVVAQCSRCQHRWTVSGSPVFRCSACDSGEIRVLSGRELEVASIEVAD</sequence>
<dbReference type="Proteomes" id="UP000288096">
    <property type="component" value="Unassembled WGS sequence"/>
</dbReference>